<dbReference type="EMBL" id="SIHJ01000002">
    <property type="protein sequence ID" value="TWT33619.1"/>
    <property type="molecule type" value="Genomic_DNA"/>
</dbReference>
<reference evidence="1 2" key="1">
    <citation type="submission" date="2019-02" db="EMBL/GenBank/DDBJ databases">
        <title>Deep-cultivation of Planctomycetes and their phenomic and genomic characterization uncovers novel biology.</title>
        <authorList>
            <person name="Wiegand S."/>
            <person name="Jogler M."/>
            <person name="Boedeker C."/>
            <person name="Pinto D."/>
            <person name="Vollmers J."/>
            <person name="Rivas-Marin E."/>
            <person name="Kohn T."/>
            <person name="Peeters S.H."/>
            <person name="Heuer A."/>
            <person name="Rast P."/>
            <person name="Oberbeckmann S."/>
            <person name="Bunk B."/>
            <person name="Jeske O."/>
            <person name="Meyerdierks A."/>
            <person name="Storesund J.E."/>
            <person name="Kallscheuer N."/>
            <person name="Luecker S."/>
            <person name="Lage O.M."/>
            <person name="Pohl T."/>
            <person name="Merkel B.J."/>
            <person name="Hornburger P."/>
            <person name="Mueller R.-W."/>
            <person name="Bruemmer F."/>
            <person name="Labrenz M."/>
            <person name="Spormann A.M."/>
            <person name="Op Den Camp H."/>
            <person name="Overmann J."/>
            <person name="Amann R."/>
            <person name="Jetten M.S.M."/>
            <person name="Mascher T."/>
            <person name="Medema M.H."/>
            <person name="Devos D.P."/>
            <person name="Kaster A.-K."/>
            <person name="Ovreas L."/>
            <person name="Rohde M."/>
            <person name="Galperin M.Y."/>
            <person name="Jogler C."/>
        </authorList>
    </citation>
    <scope>NUCLEOTIDE SEQUENCE [LARGE SCALE GENOMIC DNA]</scope>
    <source>
        <strain evidence="1 2">KOR34</strain>
    </source>
</reference>
<sequence length="142" mass="15304">MGAPRNTVNQHSSNRFKHRVGVVRYVGVPVAKHLIPAGLQILSTTLVALSFGFGVVPSTVELDNDLALAALEVDYKRPNRELAPEPAVTELPLSQPAPKLSFSLGLVAPQRSGECALVVGLVHRLSQPWFTPTPALPQRGRE</sequence>
<gene>
    <name evidence="1" type="ORF">KOR34_34520</name>
</gene>
<proteinExistence type="predicted"/>
<comment type="caution">
    <text evidence="1">The sequence shown here is derived from an EMBL/GenBank/DDBJ whole genome shotgun (WGS) entry which is preliminary data.</text>
</comment>
<evidence type="ECO:0000313" key="1">
    <source>
        <dbReference type="EMBL" id="TWT33619.1"/>
    </source>
</evidence>
<dbReference type="AlphaFoldDB" id="A0A5C5V6T6"/>
<organism evidence="1 2">
    <name type="scientific">Posidoniimonas corsicana</name>
    <dbReference type="NCBI Taxonomy" id="1938618"/>
    <lineage>
        <taxon>Bacteria</taxon>
        <taxon>Pseudomonadati</taxon>
        <taxon>Planctomycetota</taxon>
        <taxon>Planctomycetia</taxon>
        <taxon>Pirellulales</taxon>
        <taxon>Lacipirellulaceae</taxon>
        <taxon>Posidoniimonas</taxon>
    </lineage>
</organism>
<name>A0A5C5V6T6_9BACT</name>
<keyword evidence="2" id="KW-1185">Reference proteome</keyword>
<evidence type="ECO:0000313" key="2">
    <source>
        <dbReference type="Proteomes" id="UP000316714"/>
    </source>
</evidence>
<protein>
    <submittedName>
        <fullName evidence="1">Uncharacterized protein</fullName>
    </submittedName>
</protein>
<dbReference type="Proteomes" id="UP000316714">
    <property type="component" value="Unassembled WGS sequence"/>
</dbReference>
<accession>A0A5C5V6T6</accession>